<reference evidence="1 2" key="1">
    <citation type="submission" date="2019-05" db="EMBL/GenBank/DDBJ databases">
        <title>Another draft genome of Portunus trituberculatus and its Hox gene families provides insights of decapod evolution.</title>
        <authorList>
            <person name="Jeong J.-H."/>
            <person name="Song I."/>
            <person name="Kim S."/>
            <person name="Choi T."/>
            <person name="Kim D."/>
            <person name="Ryu S."/>
            <person name="Kim W."/>
        </authorList>
    </citation>
    <scope>NUCLEOTIDE SEQUENCE [LARGE SCALE GENOMIC DNA]</scope>
    <source>
        <tissue evidence="1">Muscle</tissue>
    </source>
</reference>
<dbReference type="Proteomes" id="UP000324222">
    <property type="component" value="Unassembled WGS sequence"/>
</dbReference>
<proteinExistence type="predicted"/>
<evidence type="ECO:0000313" key="1">
    <source>
        <dbReference type="EMBL" id="MPC80148.1"/>
    </source>
</evidence>
<accession>A0A5B7IGZ8</accession>
<sequence length="91" mass="10211">MMARKKGGGKQQRLSVRGWQSWLHSLNATDSLSNSPETASTVPEPLFLPQSVSVFRRAASKFVFRARNLTWVVFYALLIEGLCQEAANALW</sequence>
<organism evidence="1 2">
    <name type="scientific">Portunus trituberculatus</name>
    <name type="common">Swimming crab</name>
    <name type="synonym">Neptunus trituberculatus</name>
    <dbReference type="NCBI Taxonomy" id="210409"/>
    <lineage>
        <taxon>Eukaryota</taxon>
        <taxon>Metazoa</taxon>
        <taxon>Ecdysozoa</taxon>
        <taxon>Arthropoda</taxon>
        <taxon>Crustacea</taxon>
        <taxon>Multicrustacea</taxon>
        <taxon>Malacostraca</taxon>
        <taxon>Eumalacostraca</taxon>
        <taxon>Eucarida</taxon>
        <taxon>Decapoda</taxon>
        <taxon>Pleocyemata</taxon>
        <taxon>Brachyura</taxon>
        <taxon>Eubrachyura</taxon>
        <taxon>Portunoidea</taxon>
        <taxon>Portunidae</taxon>
        <taxon>Portuninae</taxon>
        <taxon>Portunus</taxon>
    </lineage>
</organism>
<dbReference type="AlphaFoldDB" id="A0A5B7IGZ8"/>
<gene>
    <name evidence="1" type="ORF">E2C01_074717</name>
</gene>
<comment type="caution">
    <text evidence="1">The sequence shown here is derived from an EMBL/GenBank/DDBJ whole genome shotgun (WGS) entry which is preliminary data.</text>
</comment>
<name>A0A5B7IGZ8_PORTR</name>
<keyword evidence="2" id="KW-1185">Reference proteome</keyword>
<evidence type="ECO:0000313" key="2">
    <source>
        <dbReference type="Proteomes" id="UP000324222"/>
    </source>
</evidence>
<protein>
    <submittedName>
        <fullName evidence="1">Uncharacterized protein</fullName>
    </submittedName>
</protein>
<dbReference type="EMBL" id="VSRR010053165">
    <property type="protein sequence ID" value="MPC80148.1"/>
    <property type="molecule type" value="Genomic_DNA"/>
</dbReference>